<feature type="non-terminal residue" evidence="2">
    <location>
        <position position="1"/>
    </location>
</feature>
<sequence>DWSILSTLKDVNSKFEAFMNLINKAFSVSFPFKESRPKQKYNATFEFDYKIKEMASKNRDLSILVRDFGDPDLKRLLNRRRTILRNLVNCRKRLLTSRAISDSDNKQKTVWEIIKRETRDTKPHENIALLNGGVVVDSPGEVASMFNSVFCGVQPIDGLRLDSGACSRGRVIPQSFFIMPITPDEIEKSIISMKTKKSSGVDEMSAWLLKQCYGCFLNQMCSLFNESIAGDVFPNCFKKAKVVPVFKKGDRECADNYRLVSLLPTLSKVLERLVCSRLTAFLQRHNVLVPNQFGFRQNHSTADAVISLVDQIIDHLEKRQAALGIFCDLSKAFDRVDHSILCSKLEGYGVRGVALSWLQSYLTHRQQFVQVGFSKSGLIENKYGVPQGSILGPLLFILYINDIHVCRGDANLVLYADDATVLLGGSDSDVDLRASSSLVNIDSWLSKNNLMLNAKKTTFIQFLTKKATL</sequence>
<protein>
    <recommendedName>
        <fullName evidence="1">Reverse transcriptase domain-containing protein</fullName>
    </recommendedName>
</protein>
<accession>A0A1B6IEA6</accession>
<dbReference type="PANTHER" id="PTHR19446">
    <property type="entry name" value="REVERSE TRANSCRIPTASES"/>
    <property type="match status" value="1"/>
</dbReference>
<feature type="domain" description="Reverse transcriptase" evidence="1">
    <location>
        <begin position="226"/>
        <end position="469"/>
    </location>
</feature>
<proteinExistence type="predicted"/>
<evidence type="ECO:0000313" key="2">
    <source>
        <dbReference type="EMBL" id="JAS85265.1"/>
    </source>
</evidence>
<name>A0A1B6IEA6_9HEMI</name>
<dbReference type="GO" id="GO:0071897">
    <property type="term" value="P:DNA biosynthetic process"/>
    <property type="evidence" value="ECO:0007669"/>
    <property type="project" value="UniProtKB-ARBA"/>
</dbReference>
<dbReference type="CDD" id="cd01650">
    <property type="entry name" value="RT_nLTR_like"/>
    <property type="match status" value="1"/>
</dbReference>
<organism evidence="2">
    <name type="scientific">Homalodisca liturata</name>
    <dbReference type="NCBI Taxonomy" id="320908"/>
    <lineage>
        <taxon>Eukaryota</taxon>
        <taxon>Metazoa</taxon>
        <taxon>Ecdysozoa</taxon>
        <taxon>Arthropoda</taxon>
        <taxon>Hexapoda</taxon>
        <taxon>Insecta</taxon>
        <taxon>Pterygota</taxon>
        <taxon>Neoptera</taxon>
        <taxon>Paraneoptera</taxon>
        <taxon>Hemiptera</taxon>
        <taxon>Auchenorrhyncha</taxon>
        <taxon>Membracoidea</taxon>
        <taxon>Cicadellidae</taxon>
        <taxon>Cicadellinae</taxon>
        <taxon>Proconiini</taxon>
        <taxon>Homalodisca</taxon>
    </lineage>
</organism>
<dbReference type="Pfam" id="PF00078">
    <property type="entry name" value="RVT_1"/>
    <property type="match status" value="1"/>
</dbReference>
<evidence type="ECO:0000259" key="1">
    <source>
        <dbReference type="PROSITE" id="PS50878"/>
    </source>
</evidence>
<dbReference type="SUPFAM" id="SSF56672">
    <property type="entry name" value="DNA/RNA polymerases"/>
    <property type="match status" value="1"/>
</dbReference>
<gene>
    <name evidence="2" type="ORF">g.11062</name>
</gene>
<dbReference type="AlphaFoldDB" id="A0A1B6IEA6"/>
<reference evidence="2" key="1">
    <citation type="submission" date="2015-11" db="EMBL/GenBank/DDBJ databases">
        <title>De novo transcriptome assembly of four potential Pierce s Disease insect vectors from Arizona vineyards.</title>
        <authorList>
            <person name="Tassone E.E."/>
        </authorList>
    </citation>
    <scope>NUCLEOTIDE SEQUENCE</scope>
</reference>
<dbReference type="InterPro" id="IPR000477">
    <property type="entry name" value="RT_dom"/>
</dbReference>
<dbReference type="PROSITE" id="PS50878">
    <property type="entry name" value="RT_POL"/>
    <property type="match status" value="1"/>
</dbReference>
<dbReference type="EMBL" id="GECU01022441">
    <property type="protein sequence ID" value="JAS85265.1"/>
    <property type="molecule type" value="Transcribed_RNA"/>
</dbReference>
<dbReference type="InterPro" id="IPR043502">
    <property type="entry name" value="DNA/RNA_pol_sf"/>
</dbReference>